<name>D3PRE6_MEIRD</name>
<evidence type="ECO:0000256" key="1">
    <source>
        <dbReference type="ARBA" id="ARBA00022448"/>
    </source>
</evidence>
<dbReference type="InterPro" id="IPR003439">
    <property type="entry name" value="ABC_transporter-like_ATP-bd"/>
</dbReference>
<evidence type="ECO:0000313" key="5">
    <source>
        <dbReference type="EMBL" id="ADD28029.1"/>
    </source>
</evidence>
<sequence length="303" mass="32994">MVRSLAKVVHKASSPAVLEQVSKHYGRVKALEELSLEVTEGELLALLGPNGAGKSTAISLLAGLRRPDRGRAWLFGLDPRDPQARANLGVTPQETGLPNELRVHEVLELVQAHYPNPTPRRELLERFGLGGLERRQCGGLSGGQKRRLAVALAFAGNPRLVILDEPTTGLDVEARRSLWEGVKRYQAQGGTVLLTTHYLEEAEALASRIAVIDRGRLIAEGTVGQIKARVGLKQVRFAAAELPPLEGVSRLEREGDTFTLYTPEADTVVRQLVQKSVAFKGLEVRSVSLEEAFVALTGEPQKE</sequence>
<dbReference type="Proteomes" id="UP000013026">
    <property type="component" value="Chromosome"/>
</dbReference>
<dbReference type="STRING" id="504728.K649_05995"/>
<keyword evidence="1" id="KW-0813">Transport</keyword>
<feature type="domain" description="ABC transporter" evidence="4">
    <location>
        <begin position="16"/>
        <end position="239"/>
    </location>
</feature>
<dbReference type="PROSITE" id="PS50893">
    <property type="entry name" value="ABC_TRANSPORTER_2"/>
    <property type="match status" value="1"/>
</dbReference>
<keyword evidence="3" id="KW-0067">ATP-binding</keyword>
<reference evidence="6" key="2">
    <citation type="submission" date="2013-04" db="EMBL/GenBank/DDBJ databases">
        <title>Non-Hybrid, Finished Microbial Genome Assemblies from Long-Read SMRT Sequencing Data.</title>
        <authorList>
            <person name="Klammer A."/>
            <person name="Drake J."/>
            <person name="Heiner C."/>
            <person name="Clum A."/>
            <person name="Copeland A."/>
            <person name="Huddleston J."/>
            <person name="Eichler E."/>
            <person name="Turner S.W."/>
        </authorList>
    </citation>
    <scope>NUCLEOTIDE SEQUENCE</scope>
    <source>
        <strain evidence="6">DSM 1279</strain>
    </source>
</reference>
<dbReference type="PROSITE" id="PS00211">
    <property type="entry name" value="ABC_TRANSPORTER_1"/>
    <property type="match status" value="1"/>
</dbReference>
<reference evidence="6 8" key="3">
    <citation type="submission" date="2013-04" db="EMBL/GenBank/DDBJ databases">
        <authorList>
            <person name="Chin J."/>
            <person name="Alexander D.H."/>
            <person name="Marks P."/>
            <person name="Korlach J."/>
            <person name="Clum A."/>
            <person name="Copeland A."/>
        </authorList>
    </citation>
    <scope>NUCLEOTIDE SEQUENCE [LARGE SCALE GENOMIC DNA]</scope>
    <source>
        <strain evidence="8">ATCC 35948 / DSM 1279 / VKM B-1258 / 21</strain>
        <strain evidence="6">DSM 1279</strain>
    </source>
</reference>
<dbReference type="RefSeq" id="WP_013013548.1">
    <property type="nucleotide sequence ID" value="NC_013946.1"/>
</dbReference>
<dbReference type="EMBL" id="CP005385">
    <property type="protein sequence ID" value="AGK04499.1"/>
    <property type="molecule type" value="Genomic_DNA"/>
</dbReference>
<keyword evidence="2" id="KW-0547">Nucleotide-binding</keyword>
<evidence type="ECO:0000313" key="7">
    <source>
        <dbReference type="Proteomes" id="UP000006655"/>
    </source>
</evidence>
<dbReference type="InterPro" id="IPR050763">
    <property type="entry name" value="ABC_transporter_ATP-binding"/>
</dbReference>
<evidence type="ECO:0000313" key="6">
    <source>
        <dbReference type="EMBL" id="AGK04499.1"/>
    </source>
</evidence>
<evidence type="ECO:0000313" key="8">
    <source>
        <dbReference type="Proteomes" id="UP000013026"/>
    </source>
</evidence>
<proteinExistence type="predicted"/>
<organism evidence="6 8">
    <name type="scientific">Meiothermus ruber (strain ATCC 35948 / DSM 1279 / VKM B-1258 / 21)</name>
    <name type="common">Thermus ruber</name>
    <dbReference type="NCBI Taxonomy" id="504728"/>
    <lineage>
        <taxon>Bacteria</taxon>
        <taxon>Thermotogati</taxon>
        <taxon>Deinococcota</taxon>
        <taxon>Deinococci</taxon>
        <taxon>Thermales</taxon>
        <taxon>Thermaceae</taxon>
        <taxon>Meiothermus</taxon>
    </lineage>
</organism>
<evidence type="ECO:0000256" key="3">
    <source>
        <dbReference type="ARBA" id="ARBA00022840"/>
    </source>
</evidence>
<dbReference type="InterPro" id="IPR027417">
    <property type="entry name" value="P-loop_NTPase"/>
</dbReference>
<gene>
    <name evidence="5" type="ordered locus">Mrub_1267</name>
    <name evidence="6" type="ORF">K649_05995</name>
</gene>
<dbReference type="OrthoDB" id="24472at2"/>
<dbReference type="KEGG" id="mre:K649_05995"/>
<evidence type="ECO:0000256" key="2">
    <source>
        <dbReference type="ARBA" id="ARBA00022741"/>
    </source>
</evidence>
<dbReference type="Pfam" id="PF00005">
    <property type="entry name" value="ABC_tran"/>
    <property type="match status" value="1"/>
</dbReference>
<dbReference type="InterPro" id="IPR003593">
    <property type="entry name" value="AAA+_ATPase"/>
</dbReference>
<dbReference type="EMBL" id="CP001743">
    <property type="protein sequence ID" value="ADD28029.1"/>
    <property type="molecule type" value="Genomic_DNA"/>
</dbReference>
<dbReference type="KEGG" id="mrb:Mrub_1267"/>
<evidence type="ECO:0000259" key="4">
    <source>
        <dbReference type="PROSITE" id="PS50893"/>
    </source>
</evidence>
<dbReference type="PATRIC" id="fig|504728.9.peg.1235"/>
<reference evidence="5 7" key="1">
    <citation type="journal article" date="2010" name="Stand. Genomic Sci.">
        <title>Complete genome sequence of Meiothermus ruber type strain (21).</title>
        <authorList>
            <person name="Tindall B.J."/>
            <person name="Sikorski J."/>
            <person name="Lucas S."/>
            <person name="Goltsman E."/>
            <person name="Copeland A."/>
            <person name="Glavina Del Rio T."/>
            <person name="Nolan M."/>
            <person name="Tice H."/>
            <person name="Cheng J.F."/>
            <person name="Han C."/>
            <person name="Pitluck S."/>
            <person name="Liolios K."/>
            <person name="Ivanova N."/>
            <person name="Mavromatis K."/>
            <person name="Ovchinnikova G."/>
            <person name="Pati A."/>
            <person name="Fahnrich R."/>
            <person name="Goodwin L."/>
            <person name="Chen A."/>
            <person name="Palaniappan K."/>
            <person name="Land M."/>
            <person name="Hauser L."/>
            <person name="Chang Y.J."/>
            <person name="Jeffries C.D."/>
            <person name="Rohde M."/>
            <person name="Goker M."/>
            <person name="Woyke T."/>
            <person name="Bristow J."/>
            <person name="Eisen J.A."/>
            <person name="Markowitz V."/>
            <person name="Hugenholtz P."/>
            <person name="Kyrpides N.C."/>
            <person name="Klenk H.P."/>
            <person name="Lapidus A."/>
        </authorList>
    </citation>
    <scope>NUCLEOTIDE SEQUENCE [LARGE SCALE GENOMIC DNA]</scope>
    <source>
        <strain evidence="7">ATCC 35948 / DSM 1279 / VKM B-1258 / 21</strain>
        <strain evidence="5">DSM 1279</strain>
    </source>
</reference>
<dbReference type="PANTHER" id="PTHR42711:SF17">
    <property type="entry name" value="ABC TRANSPORTER ATP-BINDING PROTEIN"/>
    <property type="match status" value="1"/>
</dbReference>
<dbReference type="GO" id="GO:0005524">
    <property type="term" value="F:ATP binding"/>
    <property type="evidence" value="ECO:0007669"/>
    <property type="project" value="UniProtKB-KW"/>
</dbReference>
<keyword evidence="7" id="KW-1185">Reference proteome</keyword>
<dbReference type="PANTHER" id="PTHR42711">
    <property type="entry name" value="ABC TRANSPORTER ATP-BINDING PROTEIN"/>
    <property type="match status" value="1"/>
</dbReference>
<dbReference type="eggNOG" id="COG1131">
    <property type="taxonomic scope" value="Bacteria"/>
</dbReference>
<accession>D3PRE6</accession>
<dbReference type="Gene3D" id="3.40.50.300">
    <property type="entry name" value="P-loop containing nucleotide triphosphate hydrolases"/>
    <property type="match status" value="1"/>
</dbReference>
<dbReference type="GO" id="GO:0016887">
    <property type="term" value="F:ATP hydrolysis activity"/>
    <property type="evidence" value="ECO:0007669"/>
    <property type="project" value="InterPro"/>
</dbReference>
<dbReference type="Proteomes" id="UP000006655">
    <property type="component" value="Chromosome"/>
</dbReference>
<dbReference type="SMART" id="SM00382">
    <property type="entry name" value="AAA"/>
    <property type="match status" value="1"/>
</dbReference>
<dbReference type="SUPFAM" id="SSF52540">
    <property type="entry name" value="P-loop containing nucleoside triphosphate hydrolases"/>
    <property type="match status" value="1"/>
</dbReference>
<dbReference type="AlphaFoldDB" id="D3PRE6"/>
<dbReference type="CDD" id="cd03230">
    <property type="entry name" value="ABC_DR_subfamily_A"/>
    <property type="match status" value="1"/>
</dbReference>
<protein>
    <submittedName>
        <fullName evidence="5 6">ABC transporter</fullName>
    </submittedName>
</protein>
<dbReference type="InterPro" id="IPR017871">
    <property type="entry name" value="ABC_transporter-like_CS"/>
</dbReference>